<comment type="caution">
    <text evidence="3">The sequence shown here is derived from an EMBL/GenBank/DDBJ whole genome shotgun (WGS) entry which is preliminary data.</text>
</comment>
<accession>A0A316GME4</accession>
<evidence type="ECO:0000256" key="1">
    <source>
        <dbReference type="SAM" id="Phobius"/>
    </source>
</evidence>
<dbReference type="OrthoDB" id="9769653at2"/>
<protein>
    <submittedName>
        <fullName evidence="3">Fatty acid desaturase</fullName>
    </submittedName>
</protein>
<gene>
    <name evidence="3" type="ORF">C7455_104219</name>
</gene>
<dbReference type="Pfam" id="PF00487">
    <property type="entry name" value="FA_desaturase"/>
    <property type="match status" value="1"/>
</dbReference>
<dbReference type="AlphaFoldDB" id="A0A316GME4"/>
<reference evidence="3 4" key="1">
    <citation type="submission" date="2018-05" db="EMBL/GenBank/DDBJ databases">
        <title>Genomic Encyclopedia of Type Strains, Phase IV (KMG-IV): sequencing the most valuable type-strain genomes for metagenomic binning, comparative biology and taxonomic classification.</title>
        <authorList>
            <person name="Goeker M."/>
        </authorList>
    </citation>
    <scope>NUCLEOTIDE SEQUENCE [LARGE SCALE GENOMIC DNA]</scope>
    <source>
        <strain evidence="3 4">DSM 16097</strain>
    </source>
</reference>
<dbReference type="RefSeq" id="WP_109667903.1">
    <property type="nucleotide sequence ID" value="NZ_QGGW01000004.1"/>
</dbReference>
<dbReference type="GO" id="GO:0016717">
    <property type="term" value="F:oxidoreductase activity, acting on paired donors, with oxidation of a pair of donors resulting in the reduction of molecular oxygen to two molecules of water"/>
    <property type="evidence" value="ECO:0007669"/>
    <property type="project" value="TreeGrafter"/>
</dbReference>
<keyword evidence="4" id="KW-1185">Reference proteome</keyword>
<dbReference type="Proteomes" id="UP000245708">
    <property type="component" value="Unassembled WGS sequence"/>
</dbReference>
<dbReference type="CDD" id="cd03511">
    <property type="entry name" value="Rhizopine-oxygenase-like"/>
    <property type="match status" value="1"/>
</dbReference>
<feature type="domain" description="Fatty acid desaturase" evidence="2">
    <location>
        <begin position="78"/>
        <end position="321"/>
    </location>
</feature>
<evidence type="ECO:0000313" key="4">
    <source>
        <dbReference type="Proteomes" id="UP000245708"/>
    </source>
</evidence>
<sequence>MALDQTISVPRDYSLTGPERDRALARGLAAAEWYHSDIPRKEMKALMARSDQPAIRDTLLWIVLLAATAAGGIALWGSWWALPFWLAYGVLYGSACDARWHECGHGTAFRTAWMNDAVYVFASFLAMRNPVSWRWSHARHHTDTIIVGRDPEISVMRPVDFARKALAFVGIPDAFVHFGILIRNAMGQFGPAERDYIPEADIPRATRWARAFVALHLAAWVWALVSWSLIPVLLIGGPRIYGCWQMVMTGLLQHGGLAEDVLDHRLNTRTVVMDPVNRWIYLNMNYHVEHHMFPMVPYHALPRLHALIQHDLPPPNPSIRHAYAEMIRTLIRQQREPGHYLRRILPPTARPYREDLHDADAVPQRPAT</sequence>
<evidence type="ECO:0000313" key="3">
    <source>
        <dbReference type="EMBL" id="PWK60582.1"/>
    </source>
</evidence>
<dbReference type="InterPro" id="IPR005804">
    <property type="entry name" value="FA_desaturase_dom"/>
</dbReference>
<dbReference type="InterPro" id="IPR012171">
    <property type="entry name" value="Fatty_acid_desaturase"/>
</dbReference>
<feature type="transmembrane region" description="Helical" evidence="1">
    <location>
        <begin position="213"/>
        <end position="236"/>
    </location>
</feature>
<dbReference type="PANTHER" id="PTHR19353">
    <property type="entry name" value="FATTY ACID DESATURASE 2"/>
    <property type="match status" value="1"/>
</dbReference>
<dbReference type="InterPro" id="IPR039393">
    <property type="entry name" value="Rhizopine-oxygenase-like"/>
</dbReference>
<keyword evidence="1" id="KW-0472">Membrane</keyword>
<dbReference type="GO" id="GO:0016020">
    <property type="term" value="C:membrane"/>
    <property type="evidence" value="ECO:0007669"/>
    <property type="project" value="TreeGrafter"/>
</dbReference>
<name>A0A316GME4_9RHOB</name>
<proteinExistence type="predicted"/>
<keyword evidence="1" id="KW-1133">Transmembrane helix</keyword>
<dbReference type="PANTHER" id="PTHR19353:SF19">
    <property type="entry name" value="DELTA(5) FATTY ACID DESATURASE C-RELATED"/>
    <property type="match status" value="1"/>
</dbReference>
<organism evidence="3 4">
    <name type="scientific">Roseicyclus mahoneyensis</name>
    <dbReference type="NCBI Taxonomy" id="164332"/>
    <lineage>
        <taxon>Bacteria</taxon>
        <taxon>Pseudomonadati</taxon>
        <taxon>Pseudomonadota</taxon>
        <taxon>Alphaproteobacteria</taxon>
        <taxon>Rhodobacterales</taxon>
        <taxon>Roseobacteraceae</taxon>
        <taxon>Roseicyclus</taxon>
    </lineage>
</organism>
<evidence type="ECO:0000259" key="2">
    <source>
        <dbReference type="Pfam" id="PF00487"/>
    </source>
</evidence>
<dbReference type="EMBL" id="QGGW01000004">
    <property type="protein sequence ID" value="PWK60582.1"/>
    <property type="molecule type" value="Genomic_DNA"/>
</dbReference>
<keyword evidence="1" id="KW-0812">Transmembrane</keyword>
<feature type="transmembrane region" description="Helical" evidence="1">
    <location>
        <begin position="59"/>
        <end position="82"/>
    </location>
</feature>
<dbReference type="GO" id="GO:0008610">
    <property type="term" value="P:lipid biosynthetic process"/>
    <property type="evidence" value="ECO:0007669"/>
    <property type="project" value="UniProtKB-ARBA"/>
</dbReference>